<evidence type="ECO:0000259" key="2">
    <source>
        <dbReference type="PROSITE" id="PS50937"/>
    </source>
</evidence>
<evidence type="ECO:0000313" key="4">
    <source>
        <dbReference type="Proteomes" id="UP000831775"/>
    </source>
</evidence>
<protein>
    <submittedName>
        <fullName evidence="3">TipAS antibiotic-recognition domain-containing protein</fullName>
    </submittedName>
</protein>
<dbReference type="PANTHER" id="PTHR30204:SF97">
    <property type="entry name" value="MERR FAMILY REGULATORY PROTEIN"/>
    <property type="match status" value="1"/>
</dbReference>
<evidence type="ECO:0000256" key="1">
    <source>
        <dbReference type="ARBA" id="ARBA00023125"/>
    </source>
</evidence>
<keyword evidence="1" id="KW-0238">DNA-binding</keyword>
<reference evidence="3 4" key="1">
    <citation type="submission" date="2022-04" db="EMBL/GenBank/DDBJ databases">
        <title>Leucobacter sp. isolated from rhizosphere of onion.</title>
        <authorList>
            <person name="Won M."/>
            <person name="Lee C.-M."/>
            <person name="Woen H.-Y."/>
            <person name="Kwon S.-W."/>
        </authorList>
    </citation>
    <scope>NUCLEOTIDE SEQUENCE [LARGE SCALE GENOMIC DNA]</scope>
    <source>
        <strain evidence="3 4">H25R-14</strain>
    </source>
</reference>
<organism evidence="3 4">
    <name type="scientific">Leucobacter rhizosphaerae</name>
    <dbReference type="NCBI Taxonomy" id="2932245"/>
    <lineage>
        <taxon>Bacteria</taxon>
        <taxon>Bacillati</taxon>
        <taxon>Actinomycetota</taxon>
        <taxon>Actinomycetes</taxon>
        <taxon>Micrococcales</taxon>
        <taxon>Microbacteriaceae</taxon>
        <taxon>Leucobacter</taxon>
    </lineage>
</organism>
<dbReference type="Pfam" id="PF07739">
    <property type="entry name" value="TipAS"/>
    <property type="match status" value="1"/>
</dbReference>
<dbReference type="InterPro" id="IPR000551">
    <property type="entry name" value="MerR-type_HTH_dom"/>
</dbReference>
<gene>
    <name evidence="3" type="ORF">MUN76_11375</name>
</gene>
<keyword evidence="4" id="KW-1185">Reference proteome</keyword>
<dbReference type="InterPro" id="IPR036244">
    <property type="entry name" value="TipA-like_antibiotic-bd"/>
</dbReference>
<evidence type="ECO:0000313" key="3">
    <source>
        <dbReference type="EMBL" id="UOQ59646.1"/>
    </source>
</evidence>
<sequence>MERSIQEVAKAAGTTSRTLRHYDRLGLVAPSRIGSNGYRYYDDRALVRLQRVLLLRELGLGLDAIGQVLAAQDRQAGSDRAASNGPELAEVAILAHHLELLHRERDRIALQIGAVERTIGALRRSAGADPEPAHITEGEDLMAQDMFAGFDHTEHREEVEARWGADAYAQGDRWWRSLDDAERSDWQARLAALNRDWIEAAEHGEDPGSPAAQELAARHVAWLTATPGTPTADLAGYLRGLGEMYVADERFAANYGGIAGATLVRDALEVYVERELRG</sequence>
<dbReference type="InterPro" id="IPR047057">
    <property type="entry name" value="MerR_fam"/>
</dbReference>
<dbReference type="InterPro" id="IPR009061">
    <property type="entry name" value="DNA-bd_dom_put_sf"/>
</dbReference>
<dbReference type="EMBL" id="CP095043">
    <property type="protein sequence ID" value="UOQ59646.1"/>
    <property type="molecule type" value="Genomic_DNA"/>
</dbReference>
<dbReference type="InterPro" id="IPR012925">
    <property type="entry name" value="TipAS_dom"/>
</dbReference>
<dbReference type="Pfam" id="PF13411">
    <property type="entry name" value="MerR_1"/>
    <property type="match status" value="1"/>
</dbReference>
<dbReference type="RefSeq" id="WP_244684767.1">
    <property type="nucleotide sequence ID" value="NZ_CP095043.1"/>
</dbReference>
<dbReference type="PRINTS" id="PR00040">
    <property type="entry name" value="HTHMERR"/>
</dbReference>
<accession>A0ABY4FTL7</accession>
<dbReference type="SUPFAM" id="SSF89082">
    <property type="entry name" value="Antibiotic binding domain of TipA-like multidrug resistance regulators"/>
    <property type="match status" value="1"/>
</dbReference>
<dbReference type="Proteomes" id="UP000831775">
    <property type="component" value="Chromosome"/>
</dbReference>
<dbReference type="Gene3D" id="1.10.1660.10">
    <property type="match status" value="1"/>
</dbReference>
<feature type="domain" description="HTH merR-type" evidence="2">
    <location>
        <begin position="1"/>
        <end position="71"/>
    </location>
</feature>
<dbReference type="PANTHER" id="PTHR30204">
    <property type="entry name" value="REDOX-CYCLING DRUG-SENSING TRANSCRIPTIONAL ACTIVATOR SOXR"/>
    <property type="match status" value="1"/>
</dbReference>
<dbReference type="PROSITE" id="PS50937">
    <property type="entry name" value="HTH_MERR_2"/>
    <property type="match status" value="1"/>
</dbReference>
<name>A0ABY4FTL7_9MICO</name>
<dbReference type="SMART" id="SM00422">
    <property type="entry name" value="HTH_MERR"/>
    <property type="match status" value="1"/>
</dbReference>
<dbReference type="SUPFAM" id="SSF46955">
    <property type="entry name" value="Putative DNA-binding domain"/>
    <property type="match status" value="1"/>
</dbReference>
<proteinExistence type="predicted"/>
<dbReference type="Gene3D" id="1.10.490.50">
    <property type="entry name" value="Antibiotic binding domain of TipA-like multidrug resistance regulators"/>
    <property type="match status" value="1"/>
</dbReference>